<evidence type="ECO:0000256" key="4">
    <source>
        <dbReference type="ARBA" id="ARBA00022722"/>
    </source>
</evidence>
<feature type="compositionally biased region" description="Low complexity" evidence="12">
    <location>
        <begin position="1"/>
        <end position="13"/>
    </location>
</feature>
<dbReference type="PANTHER" id="PTHR12439">
    <property type="entry name" value="PLACENTAL PROTEIN 11-RELATED"/>
    <property type="match status" value="1"/>
</dbReference>
<feature type="domain" description="EndoU" evidence="13">
    <location>
        <begin position="72"/>
        <end position="357"/>
    </location>
</feature>
<dbReference type="Proteomes" id="UP001176940">
    <property type="component" value="Unassembled WGS sequence"/>
</dbReference>
<evidence type="ECO:0000256" key="6">
    <source>
        <dbReference type="ARBA" id="ARBA00022759"/>
    </source>
</evidence>
<sequence length="357" mass="39200">MAAPSSPQSVSPALRSPQSVSPALRSPQSVSPALHSPQSVSPALRSPQSVSPAPAPYSPSGKSQPTSQSAATNEEIQNLSKQLYLDDVNRAGNGDIILNLQHRASSSQTGTGTDFSSQKAPRSTGASSITRGSSGQPRKRWRAAAVADNRGSGGGRQRTTAAANTPSSQPVTPEDAEDRARQWNGDRLFGYVNEAKLFTRPTFARFISLLDNYVKNTGTLETVSNEEILEQTAFMNEVLQTTVMKKLSSFFISKGYYTSFESFESDLREMWFGLYMRSKGSLDSSGFEHVFHGEINISSTLKHNRNDTYRKNYKIMQMESLCPLSAVIFSNIRLIHQYAADHVLVHLKYADMAENYV</sequence>
<evidence type="ECO:0000256" key="1">
    <source>
        <dbReference type="ARBA" id="ARBA00001936"/>
    </source>
</evidence>
<feature type="compositionally biased region" description="Polar residues" evidence="12">
    <location>
        <begin position="104"/>
        <end position="136"/>
    </location>
</feature>
<keyword evidence="10" id="KW-0456">Lyase</keyword>
<evidence type="ECO:0000259" key="13">
    <source>
        <dbReference type="PROSITE" id="PS51959"/>
    </source>
</evidence>
<evidence type="ECO:0000256" key="10">
    <source>
        <dbReference type="ARBA" id="ARBA00023239"/>
    </source>
</evidence>
<evidence type="ECO:0000256" key="5">
    <source>
        <dbReference type="ARBA" id="ARBA00022723"/>
    </source>
</evidence>
<evidence type="ECO:0000256" key="7">
    <source>
        <dbReference type="ARBA" id="ARBA00022801"/>
    </source>
</evidence>
<protein>
    <recommendedName>
        <fullName evidence="11">Protein endoU</fullName>
        <ecNumber evidence="11">4.6.1.-</ecNumber>
    </recommendedName>
</protein>
<evidence type="ECO:0000256" key="3">
    <source>
        <dbReference type="ARBA" id="ARBA00011245"/>
    </source>
</evidence>
<feature type="region of interest" description="Disordered" evidence="12">
    <location>
        <begin position="104"/>
        <end position="179"/>
    </location>
</feature>
<comment type="similarity">
    <text evidence="2 11">Belongs to the ENDOU family.</text>
</comment>
<keyword evidence="5 11" id="KW-0479">Metal-binding</keyword>
<dbReference type="InterPro" id="IPR018998">
    <property type="entry name" value="EndoU_C"/>
</dbReference>
<proteinExistence type="inferred from homology"/>
<comment type="cofactor">
    <cofactor evidence="1 11">
        <name>Mn(2+)</name>
        <dbReference type="ChEBI" id="CHEBI:29035"/>
    </cofactor>
</comment>
<dbReference type="Pfam" id="PF09412">
    <property type="entry name" value="XendoU"/>
    <property type="match status" value="1"/>
</dbReference>
<accession>A0ABN9M4Q8</accession>
<dbReference type="CDD" id="cd21159">
    <property type="entry name" value="XendoU"/>
    <property type="match status" value="1"/>
</dbReference>
<evidence type="ECO:0000256" key="2">
    <source>
        <dbReference type="ARBA" id="ARBA00010168"/>
    </source>
</evidence>
<dbReference type="InterPro" id="IPR039787">
    <property type="entry name" value="ENDOU"/>
</dbReference>
<dbReference type="EC" id="4.6.1.-" evidence="11"/>
<keyword evidence="15" id="KW-1185">Reference proteome</keyword>
<keyword evidence="7 11" id="KW-0378">Hydrolase</keyword>
<keyword evidence="6 11" id="KW-0255">Endonuclease</keyword>
<feature type="compositionally biased region" description="Polar residues" evidence="12">
    <location>
        <begin position="16"/>
        <end position="41"/>
    </location>
</feature>
<keyword evidence="4 11" id="KW-0540">Nuclease</keyword>
<organism evidence="14 15">
    <name type="scientific">Ranitomeya imitator</name>
    <name type="common">mimic poison frog</name>
    <dbReference type="NCBI Taxonomy" id="111125"/>
    <lineage>
        <taxon>Eukaryota</taxon>
        <taxon>Metazoa</taxon>
        <taxon>Chordata</taxon>
        <taxon>Craniata</taxon>
        <taxon>Vertebrata</taxon>
        <taxon>Euteleostomi</taxon>
        <taxon>Amphibia</taxon>
        <taxon>Batrachia</taxon>
        <taxon>Anura</taxon>
        <taxon>Neobatrachia</taxon>
        <taxon>Hyloidea</taxon>
        <taxon>Dendrobatidae</taxon>
        <taxon>Dendrobatinae</taxon>
        <taxon>Ranitomeya</taxon>
    </lineage>
</organism>
<evidence type="ECO:0000256" key="9">
    <source>
        <dbReference type="ARBA" id="ARBA00023211"/>
    </source>
</evidence>
<evidence type="ECO:0000313" key="14">
    <source>
        <dbReference type="EMBL" id="CAJ0953815.1"/>
    </source>
</evidence>
<keyword evidence="9 11" id="KW-0464">Manganese</keyword>
<keyword evidence="8 11" id="KW-0694">RNA-binding</keyword>
<gene>
    <name evidence="14" type="ORF">RIMI_LOCUS14470555</name>
</gene>
<name>A0ABN9M4Q8_9NEOB</name>
<feature type="region of interest" description="Disordered" evidence="12">
    <location>
        <begin position="1"/>
        <end position="75"/>
    </location>
</feature>
<feature type="compositionally biased region" description="Polar residues" evidence="12">
    <location>
        <begin position="157"/>
        <end position="171"/>
    </location>
</feature>
<feature type="compositionally biased region" description="Polar residues" evidence="12">
    <location>
        <begin position="61"/>
        <end position="75"/>
    </location>
</feature>
<dbReference type="SUPFAM" id="SSF142877">
    <property type="entry name" value="EndoU-like"/>
    <property type="match status" value="1"/>
</dbReference>
<comment type="caution">
    <text evidence="14">The sequence shown here is derived from an EMBL/GenBank/DDBJ whole genome shotgun (WGS) entry which is preliminary data.</text>
</comment>
<dbReference type="PANTHER" id="PTHR12439:SF43">
    <property type="entry name" value="URIDYLATE-SPECIFIC ENDORIBONUCLEASE D"/>
    <property type="match status" value="1"/>
</dbReference>
<evidence type="ECO:0000256" key="11">
    <source>
        <dbReference type="RuleBase" id="RU367085"/>
    </source>
</evidence>
<dbReference type="InterPro" id="IPR037227">
    <property type="entry name" value="EndoU-like"/>
</dbReference>
<evidence type="ECO:0000256" key="12">
    <source>
        <dbReference type="SAM" id="MobiDB-lite"/>
    </source>
</evidence>
<dbReference type="EMBL" id="CAUEEQ010037390">
    <property type="protein sequence ID" value="CAJ0953815.1"/>
    <property type="molecule type" value="Genomic_DNA"/>
</dbReference>
<reference evidence="14" key="1">
    <citation type="submission" date="2023-07" db="EMBL/GenBank/DDBJ databases">
        <authorList>
            <person name="Stuckert A."/>
        </authorList>
    </citation>
    <scope>NUCLEOTIDE SEQUENCE</scope>
</reference>
<evidence type="ECO:0000256" key="8">
    <source>
        <dbReference type="ARBA" id="ARBA00022884"/>
    </source>
</evidence>
<evidence type="ECO:0000313" key="15">
    <source>
        <dbReference type="Proteomes" id="UP001176940"/>
    </source>
</evidence>
<dbReference type="PROSITE" id="PS51959">
    <property type="entry name" value="ENDOU"/>
    <property type="match status" value="1"/>
</dbReference>
<comment type="subunit">
    <text evidence="3 11">Monomer.</text>
</comment>